<evidence type="ECO:0000313" key="1">
    <source>
        <dbReference type="EMBL" id="VTM53989.1"/>
    </source>
</evidence>
<dbReference type="EMBL" id="CABDVL010000003">
    <property type="protein sequence ID" value="VTM53989.1"/>
    <property type="molecule type" value="Genomic_DNA"/>
</dbReference>
<protein>
    <submittedName>
        <fullName evidence="1">Chromosome partition protein MukF</fullName>
    </submittedName>
</protein>
<dbReference type="Proteomes" id="UP000507695">
    <property type="component" value="Unassembled WGS sequence"/>
</dbReference>
<dbReference type="Gene3D" id="3.90.1200.10">
    <property type="match status" value="1"/>
</dbReference>
<dbReference type="InterPro" id="IPR011009">
    <property type="entry name" value="Kinase-like_dom_sf"/>
</dbReference>
<organism evidence="1">
    <name type="scientific">Klebsiella pneumoniae</name>
    <dbReference type="NCBI Taxonomy" id="573"/>
    <lineage>
        <taxon>Bacteria</taxon>
        <taxon>Pseudomonadati</taxon>
        <taxon>Pseudomonadota</taxon>
        <taxon>Gammaproteobacteria</taxon>
        <taxon>Enterobacterales</taxon>
        <taxon>Enterobacteriaceae</taxon>
        <taxon>Klebsiella/Raoultella group</taxon>
        <taxon>Klebsiella</taxon>
        <taxon>Klebsiella pneumoniae complex</taxon>
    </lineage>
</organism>
<dbReference type="NCBIfam" id="NF007890">
    <property type="entry name" value="PRK10593.1"/>
    <property type="match status" value="1"/>
</dbReference>
<name>A0A4P0Y1T8_KLEPN</name>
<dbReference type="AlphaFoldDB" id="A0A4P0Y1T8"/>
<proteinExistence type="predicted"/>
<gene>
    <name evidence="1" type="ORF">NCTC9183_02791</name>
</gene>
<reference evidence="1" key="1">
    <citation type="submission" date="2019-04" db="EMBL/GenBank/DDBJ databases">
        <authorList>
            <consortium name="Pathogen Informatics"/>
        </authorList>
    </citation>
    <scope>NUCLEOTIDE SEQUENCE</scope>
    <source>
        <strain evidence="1">NCTC9183</strain>
    </source>
</reference>
<accession>A0A4P0Y1T8</accession>
<sequence length="210" mass="24888">MCCCLSACAAYRWRRRRAPPARWEQLQEQIVEALLAWHRQDSGGCVGMVDNTQENLWPNWYRQRVEILWSTLNLYQDTGLTMQDKRLLFRSRECLPELFRDFNDNAVLVHGNFTLRSMLKDPRSDQLLAMVGPGMMLWAPREYELFRLAEGGQAEQLLWRYLQQAPVSEAFVWRRWLYLLWDEVDSLVNTGRFDRARFDLAAKSLLPWLA</sequence>
<dbReference type="SUPFAM" id="SSF56112">
    <property type="entry name" value="Protein kinase-like (PK-like)"/>
    <property type="match status" value="1"/>
</dbReference>